<dbReference type="EMBL" id="ML996283">
    <property type="protein sequence ID" value="KAF2728376.1"/>
    <property type="molecule type" value="Genomic_DNA"/>
</dbReference>
<accession>A0A9P4QP26</accession>
<protein>
    <submittedName>
        <fullName evidence="1">Uncharacterized protein</fullName>
    </submittedName>
</protein>
<proteinExistence type="predicted"/>
<name>A0A9P4QP26_9PLEO</name>
<dbReference type="Proteomes" id="UP000799444">
    <property type="component" value="Unassembled WGS sequence"/>
</dbReference>
<evidence type="ECO:0000313" key="2">
    <source>
        <dbReference type="Proteomes" id="UP000799444"/>
    </source>
</evidence>
<reference evidence="1" key="1">
    <citation type="journal article" date="2020" name="Stud. Mycol.">
        <title>101 Dothideomycetes genomes: a test case for predicting lifestyles and emergence of pathogens.</title>
        <authorList>
            <person name="Haridas S."/>
            <person name="Albert R."/>
            <person name="Binder M."/>
            <person name="Bloem J."/>
            <person name="Labutti K."/>
            <person name="Salamov A."/>
            <person name="Andreopoulos B."/>
            <person name="Baker S."/>
            <person name="Barry K."/>
            <person name="Bills G."/>
            <person name="Bluhm B."/>
            <person name="Cannon C."/>
            <person name="Castanera R."/>
            <person name="Culley D."/>
            <person name="Daum C."/>
            <person name="Ezra D."/>
            <person name="Gonzalez J."/>
            <person name="Henrissat B."/>
            <person name="Kuo A."/>
            <person name="Liang C."/>
            <person name="Lipzen A."/>
            <person name="Lutzoni F."/>
            <person name="Magnuson J."/>
            <person name="Mondo S."/>
            <person name="Nolan M."/>
            <person name="Ohm R."/>
            <person name="Pangilinan J."/>
            <person name="Park H.-J."/>
            <person name="Ramirez L."/>
            <person name="Alfaro M."/>
            <person name="Sun H."/>
            <person name="Tritt A."/>
            <person name="Yoshinaga Y."/>
            <person name="Zwiers L.-H."/>
            <person name="Turgeon B."/>
            <person name="Goodwin S."/>
            <person name="Spatafora J."/>
            <person name="Crous P."/>
            <person name="Grigoriev I."/>
        </authorList>
    </citation>
    <scope>NUCLEOTIDE SEQUENCE</scope>
    <source>
        <strain evidence="1">CBS 125425</strain>
    </source>
</reference>
<organism evidence="1 2">
    <name type="scientific">Polyplosphaeria fusca</name>
    <dbReference type="NCBI Taxonomy" id="682080"/>
    <lineage>
        <taxon>Eukaryota</taxon>
        <taxon>Fungi</taxon>
        <taxon>Dikarya</taxon>
        <taxon>Ascomycota</taxon>
        <taxon>Pezizomycotina</taxon>
        <taxon>Dothideomycetes</taxon>
        <taxon>Pleosporomycetidae</taxon>
        <taxon>Pleosporales</taxon>
        <taxon>Tetraplosphaeriaceae</taxon>
        <taxon>Polyplosphaeria</taxon>
    </lineage>
</organism>
<keyword evidence="2" id="KW-1185">Reference proteome</keyword>
<dbReference type="AlphaFoldDB" id="A0A9P4QP26"/>
<sequence length="75" mass="8411">MYASTFPIGYRSGHPDQVRLQRSYRLGSCYLSVARSYGNGLLYSPCSLGYRDRGQALLLHIILPTSMRHHAPIAV</sequence>
<comment type="caution">
    <text evidence="1">The sequence shown here is derived from an EMBL/GenBank/DDBJ whole genome shotgun (WGS) entry which is preliminary data.</text>
</comment>
<evidence type="ECO:0000313" key="1">
    <source>
        <dbReference type="EMBL" id="KAF2728376.1"/>
    </source>
</evidence>
<gene>
    <name evidence="1" type="ORF">EJ04DRAFT_477483</name>
</gene>